<feature type="transmembrane region" description="Helical" evidence="1">
    <location>
        <begin position="92"/>
        <end position="112"/>
    </location>
</feature>
<dbReference type="SUPFAM" id="SSF56317">
    <property type="entry name" value="Carbon-nitrogen hydrolase"/>
    <property type="match status" value="1"/>
</dbReference>
<dbReference type="GO" id="GO:0042158">
    <property type="term" value="P:lipoprotein biosynthetic process"/>
    <property type="evidence" value="ECO:0007669"/>
    <property type="project" value="InterPro"/>
</dbReference>
<evidence type="ECO:0000313" key="2">
    <source>
        <dbReference type="EMBL" id="THV07588.1"/>
    </source>
</evidence>
<keyword evidence="3" id="KW-1185">Reference proteome</keyword>
<dbReference type="GO" id="GO:0016020">
    <property type="term" value="C:membrane"/>
    <property type="evidence" value="ECO:0007669"/>
    <property type="project" value="InterPro"/>
</dbReference>
<dbReference type="PANTHER" id="PTHR38686">
    <property type="entry name" value="APOLIPOPROTEIN N-ACYLTRANSFERASE"/>
    <property type="match status" value="1"/>
</dbReference>
<dbReference type="Proteomes" id="UP000297245">
    <property type="component" value="Unassembled WGS sequence"/>
</dbReference>
<sequence>MDLRTIAFHRHPHICLGSLSFISAVFALGLNTVPSFIPLVIHLSLVIIYVSRSALTRFPGRLIILWIVLSVGKSIGWLKASLGALSTPATSLSVLFAQSLFSTLLTLALIVFYTRSRTQLSLPYLSQVTLFPALWTLVWYLIARINPVGYLGLPAPAYGLHSYEWMIPIFGSMTKHWVLAAWAVVCSQTVEWWFITSQESEEQSLIDHPHSQYGTIGNENGNGSSDRHSSKSLRANANHTFFFASFLLALTVPSFFLSDLPLPVGPIENITPVTVGCVLPVKQVYKTEALTFEHYLQETKTLTPHANVLLWPEGAVFFQSTEERKEKLGQVQDAIQGPRFVAVSFEENYVEPTNPHKTLRRTGVAVVSGAQKVKDEPHLIYWKRNLVPIAESFSLQKGIESPPLTTLLLPPPHGITKPEWGSTRPLTVSASICLDFATPSAFSDLISRPALILAPARTWNVDVGLAMWDQARARAQETGSTVLWCDGGEGGVSGVVGGGIDNIVRVGEGSWFHEIGFQYPFDERQTVYARTGSVLGIMLVWVLVLGGTLEGVSLRFLTLGIQSLRVPRMQWIMGRVPAMIRRKHDIEQPLIRVEEEQDLLN</sequence>
<evidence type="ECO:0000313" key="3">
    <source>
        <dbReference type="Proteomes" id="UP000297245"/>
    </source>
</evidence>
<proteinExistence type="predicted"/>
<dbReference type="InterPro" id="IPR004563">
    <property type="entry name" value="Apolipo_AcylTrfase"/>
</dbReference>
<dbReference type="InterPro" id="IPR036526">
    <property type="entry name" value="C-N_Hydrolase_sf"/>
</dbReference>
<keyword evidence="1" id="KW-0472">Membrane</keyword>
<feature type="transmembrane region" description="Helical" evidence="1">
    <location>
        <begin position="124"/>
        <end position="145"/>
    </location>
</feature>
<dbReference type="AlphaFoldDB" id="A0A4S8MW95"/>
<evidence type="ECO:0008006" key="4">
    <source>
        <dbReference type="Google" id="ProtNLM"/>
    </source>
</evidence>
<reference evidence="2 3" key="1">
    <citation type="journal article" date="2019" name="Nat. Ecol. Evol.">
        <title>Megaphylogeny resolves global patterns of mushroom evolution.</title>
        <authorList>
            <person name="Varga T."/>
            <person name="Krizsan K."/>
            <person name="Foldi C."/>
            <person name="Dima B."/>
            <person name="Sanchez-Garcia M."/>
            <person name="Sanchez-Ramirez S."/>
            <person name="Szollosi G.J."/>
            <person name="Szarkandi J.G."/>
            <person name="Papp V."/>
            <person name="Albert L."/>
            <person name="Andreopoulos W."/>
            <person name="Angelini C."/>
            <person name="Antonin V."/>
            <person name="Barry K.W."/>
            <person name="Bougher N.L."/>
            <person name="Buchanan P."/>
            <person name="Buyck B."/>
            <person name="Bense V."/>
            <person name="Catcheside P."/>
            <person name="Chovatia M."/>
            <person name="Cooper J."/>
            <person name="Damon W."/>
            <person name="Desjardin D."/>
            <person name="Finy P."/>
            <person name="Geml J."/>
            <person name="Haridas S."/>
            <person name="Hughes K."/>
            <person name="Justo A."/>
            <person name="Karasinski D."/>
            <person name="Kautmanova I."/>
            <person name="Kiss B."/>
            <person name="Kocsube S."/>
            <person name="Kotiranta H."/>
            <person name="LaButti K.M."/>
            <person name="Lechner B.E."/>
            <person name="Liimatainen K."/>
            <person name="Lipzen A."/>
            <person name="Lukacs Z."/>
            <person name="Mihaltcheva S."/>
            <person name="Morgado L.N."/>
            <person name="Niskanen T."/>
            <person name="Noordeloos M.E."/>
            <person name="Ohm R.A."/>
            <person name="Ortiz-Santana B."/>
            <person name="Ovrebo C."/>
            <person name="Racz N."/>
            <person name="Riley R."/>
            <person name="Savchenko A."/>
            <person name="Shiryaev A."/>
            <person name="Soop K."/>
            <person name="Spirin V."/>
            <person name="Szebenyi C."/>
            <person name="Tomsovsky M."/>
            <person name="Tulloss R.E."/>
            <person name="Uehling J."/>
            <person name="Grigoriev I.V."/>
            <person name="Vagvolgyi C."/>
            <person name="Papp T."/>
            <person name="Martin F.M."/>
            <person name="Miettinen O."/>
            <person name="Hibbett D.S."/>
            <person name="Nagy L.G."/>
        </authorList>
    </citation>
    <scope>NUCLEOTIDE SEQUENCE [LARGE SCALE GENOMIC DNA]</scope>
    <source>
        <strain evidence="2 3">CBS 962.96</strain>
    </source>
</reference>
<protein>
    <recommendedName>
        <fullName evidence="4">CN hydrolase domain-containing protein</fullName>
    </recommendedName>
</protein>
<gene>
    <name evidence="2" type="ORF">K435DRAFT_848005</name>
</gene>
<keyword evidence="1" id="KW-0812">Transmembrane</keyword>
<dbReference type="OrthoDB" id="2626014at2759"/>
<feature type="transmembrane region" description="Helical" evidence="1">
    <location>
        <begin position="534"/>
        <end position="558"/>
    </location>
</feature>
<feature type="transmembrane region" description="Helical" evidence="1">
    <location>
        <begin position="12"/>
        <end position="30"/>
    </location>
</feature>
<dbReference type="PANTHER" id="PTHR38686:SF1">
    <property type="entry name" value="APOLIPOPROTEIN N-ACYLTRANSFERASE"/>
    <property type="match status" value="1"/>
</dbReference>
<name>A0A4S8MW95_DENBC</name>
<dbReference type="EMBL" id="ML179037">
    <property type="protein sequence ID" value="THV07588.1"/>
    <property type="molecule type" value="Genomic_DNA"/>
</dbReference>
<dbReference type="GO" id="GO:0016410">
    <property type="term" value="F:N-acyltransferase activity"/>
    <property type="evidence" value="ECO:0007669"/>
    <property type="project" value="InterPro"/>
</dbReference>
<keyword evidence="1" id="KW-1133">Transmembrane helix</keyword>
<feature type="transmembrane region" description="Helical" evidence="1">
    <location>
        <begin position="36"/>
        <end position="55"/>
    </location>
</feature>
<feature type="transmembrane region" description="Helical" evidence="1">
    <location>
        <begin position="62"/>
        <end position="80"/>
    </location>
</feature>
<dbReference type="Gene3D" id="3.60.110.10">
    <property type="entry name" value="Carbon-nitrogen hydrolase"/>
    <property type="match status" value="1"/>
</dbReference>
<accession>A0A4S8MW95</accession>
<evidence type="ECO:0000256" key="1">
    <source>
        <dbReference type="SAM" id="Phobius"/>
    </source>
</evidence>
<organism evidence="2 3">
    <name type="scientific">Dendrothele bispora (strain CBS 962.96)</name>
    <dbReference type="NCBI Taxonomy" id="1314807"/>
    <lineage>
        <taxon>Eukaryota</taxon>
        <taxon>Fungi</taxon>
        <taxon>Dikarya</taxon>
        <taxon>Basidiomycota</taxon>
        <taxon>Agaricomycotina</taxon>
        <taxon>Agaricomycetes</taxon>
        <taxon>Agaricomycetidae</taxon>
        <taxon>Agaricales</taxon>
        <taxon>Agaricales incertae sedis</taxon>
        <taxon>Dendrothele</taxon>
    </lineage>
</organism>